<proteinExistence type="predicted"/>
<keyword evidence="2" id="KW-1185">Reference proteome</keyword>
<evidence type="ECO:0000313" key="2">
    <source>
        <dbReference type="Proteomes" id="UP001056012"/>
    </source>
</evidence>
<dbReference type="EMBL" id="CP089279">
    <property type="protein sequence ID" value="USP81143.1"/>
    <property type="molecule type" value="Genomic_DNA"/>
</dbReference>
<dbReference type="AlphaFoldDB" id="A0A9Q9DUL0"/>
<dbReference type="VEuPathDB" id="FungiDB:yc1106_08417"/>
<evidence type="ECO:0000313" key="1">
    <source>
        <dbReference type="EMBL" id="USP81143.1"/>
    </source>
</evidence>
<protein>
    <submittedName>
        <fullName evidence="1">Uncharacterized protein</fullName>
    </submittedName>
</protein>
<gene>
    <name evidence="1" type="ORF">yc1106_08417</name>
</gene>
<sequence length="207" mass="23058">MFDASLCTLSVLTTRESERTGVRKDSATKRALAFNWPVLACTCHELSMLPYEELHFGDLLVDLLHELNDKVDELVLQHFLGVEVGDQERDVVALDGLPPQNEERLSSLGQEPCELVDQNVLNLVCLLDLDAYSYTVDTGLDVYTFILVSRHGKRVQDDLRRACSLNLGDIVTLRGLRGKVGEREGGRERRAHALEVWAEGLGLGGNQ</sequence>
<accession>A0A9Q9DUL0</accession>
<organism evidence="1 2">
    <name type="scientific">Curvularia clavata</name>
    <dbReference type="NCBI Taxonomy" id="95742"/>
    <lineage>
        <taxon>Eukaryota</taxon>
        <taxon>Fungi</taxon>
        <taxon>Dikarya</taxon>
        <taxon>Ascomycota</taxon>
        <taxon>Pezizomycotina</taxon>
        <taxon>Dothideomycetes</taxon>
        <taxon>Pleosporomycetidae</taxon>
        <taxon>Pleosporales</taxon>
        <taxon>Pleosporineae</taxon>
        <taxon>Pleosporaceae</taxon>
        <taxon>Curvularia</taxon>
    </lineage>
</organism>
<dbReference type="Proteomes" id="UP001056012">
    <property type="component" value="Chromosome 6"/>
</dbReference>
<dbReference type="OrthoDB" id="10279128at2759"/>
<reference evidence="1" key="1">
    <citation type="submission" date="2021-12" db="EMBL/GenBank/DDBJ databases">
        <title>Curvularia clavata genome.</title>
        <authorList>
            <person name="Cao Y."/>
        </authorList>
    </citation>
    <scope>NUCLEOTIDE SEQUENCE</scope>
    <source>
        <strain evidence="1">Yc1106</strain>
    </source>
</reference>
<name>A0A9Q9DUL0_CURCL</name>